<evidence type="ECO:0000256" key="1">
    <source>
        <dbReference type="ARBA" id="ARBA00022679"/>
    </source>
</evidence>
<dbReference type="PANTHER" id="PTHR43072">
    <property type="entry name" value="N-ACETYLTRANSFERASE"/>
    <property type="match status" value="1"/>
</dbReference>
<dbReference type="OrthoDB" id="3173333at2"/>
<dbReference type="PANTHER" id="PTHR43072:SF23">
    <property type="entry name" value="UPF0039 PROTEIN C11D3.02C"/>
    <property type="match status" value="1"/>
</dbReference>
<feature type="domain" description="N-acetyltransferase" evidence="3">
    <location>
        <begin position="28"/>
        <end position="192"/>
    </location>
</feature>
<dbReference type="PATRIC" id="fig|33881.3.peg.2853"/>
<evidence type="ECO:0000313" key="5">
    <source>
        <dbReference type="Proteomes" id="UP000078252"/>
    </source>
</evidence>
<accession>A0A175RNE9</accession>
<dbReference type="Proteomes" id="UP000078252">
    <property type="component" value="Unassembled WGS sequence"/>
</dbReference>
<evidence type="ECO:0000259" key="3">
    <source>
        <dbReference type="PROSITE" id="PS51186"/>
    </source>
</evidence>
<proteinExistence type="predicted"/>
<dbReference type="SUPFAM" id="SSF55729">
    <property type="entry name" value="Acyl-CoA N-acyltransferases (Nat)"/>
    <property type="match status" value="1"/>
</dbReference>
<dbReference type="RefSeq" id="WP_058726382.1">
    <property type="nucleotide sequence ID" value="NZ_LDQC01000068.1"/>
</dbReference>
<keyword evidence="1 4" id="KW-0808">Transferase</keyword>
<dbReference type="AlphaFoldDB" id="A0A175RNE9"/>
<dbReference type="STRING" id="33881.NS184_12240"/>
<sequence length="204" mass="23298">MLEEEYQRRRVLPRHLRAPVPQEAAFAYTIRAAEPRDLPDVREIHTHYVRNSSVTFDPSAFTFAKWKQRYDEIRRRGLPFLVAENPSGQVLGYALVDPWNPRDRSNHVVEDSIYLGAAAGGKGLGRALMEALIEECRAAGVREVVAVIADRQAEASIRLHERLGFEEVGRMGKVGYKYDRWLGTVTMRLRLRGPRLFARGRAAR</sequence>
<gene>
    <name evidence="4" type="ORF">NS184_12240</name>
</gene>
<dbReference type="PROSITE" id="PS51186">
    <property type="entry name" value="GNAT"/>
    <property type="match status" value="1"/>
</dbReference>
<name>A0A175RNE9_9MICO</name>
<evidence type="ECO:0000256" key="2">
    <source>
        <dbReference type="ARBA" id="ARBA00023315"/>
    </source>
</evidence>
<dbReference type="InterPro" id="IPR016181">
    <property type="entry name" value="Acyl_CoA_acyltransferase"/>
</dbReference>
<keyword evidence="2" id="KW-0012">Acyltransferase</keyword>
<dbReference type="Gene3D" id="3.40.630.30">
    <property type="match status" value="1"/>
</dbReference>
<dbReference type="InterPro" id="IPR000182">
    <property type="entry name" value="GNAT_dom"/>
</dbReference>
<protein>
    <submittedName>
        <fullName evidence="4">Phosphinothricin acetyltransferase</fullName>
    </submittedName>
</protein>
<evidence type="ECO:0000313" key="4">
    <source>
        <dbReference type="EMBL" id="KTR04372.1"/>
    </source>
</evidence>
<reference evidence="4 5" key="1">
    <citation type="journal article" date="2016" name="Front. Microbiol.">
        <title>Genomic Resource of Rice Seed Associated Bacteria.</title>
        <authorList>
            <person name="Midha S."/>
            <person name="Bansal K."/>
            <person name="Sharma S."/>
            <person name="Kumar N."/>
            <person name="Patil P.P."/>
            <person name="Chaudhry V."/>
            <person name="Patil P.B."/>
        </authorList>
    </citation>
    <scope>NUCLEOTIDE SEQUENCE [LARGE SCALE GENOMIC DNA]</scope>
    <source>
        <strain evidence="4 5">NS184</strain>
    </source>
</reference>
<dbReference type="EMBL" id="LDQC01000068">
    <property type="protein sequence ID" value="KTR04372.1"/>
    <property type="molecule type" value="Genomic_DNA"/>
</dbReference>
<comment type="caution">
    <text evidence="4">The sequence shown here is derived from an EMBL/GenBank/DDBJ whole genome shotgun (WGS) entry which is preliminary data.</text>
</comment>
<organism evidence="4 5">
    <name type="scientific">Curtobacterium luteum</name>
    <dbReference type="NCBI Taxonomy" id="33881"/>
    <lineage>
        <taxon>Bacteria</taxon>
        <taxon>Bacillati</taxon>
        <taxon>Actinomycetota</taxon>
        <taxon>Actinomycetes</taxon>
        <taxon>Micrococcales</taxon>
        <taxon>Microbacteriaceae</taxon>
        <taxon>Curtobacterium</taxon>
    </lineage>
</organism>
<dbReference type="GO" id="GO:0016747">
    <property type="term" value="F:acyltransferase activity, transferring groups other than amino-acyl groups"/>
    <property type="evidence" value="ECO:0007669"/>
    <property type="project" value="InterPro"/>
</dbReference>
<dbReference type="Pfam" id="PF00583">
    <property type="entry name" value="Acetyltransf_1"/>
    <property type="match status" value="1"/>
</dbReference>